<protein>
    <submittedName>
        <fullName evidence="2">Uncharacterized protein</fullName>
    </submittedName>
</protein>
<feature type="compositionally biased region" description="Pro residues" evidence="1">
    <location>
        <begin position="130"/>
        <end position="144"/>
    </location>
</feature>
<feature type="region of interest" description="Disordered" evidence="1">
    <location>
        <begin position="266"/>
        <end position="414"/>
    </location>
</feature>
<feature type="compositionally biased region" description="Polar residues" evidence="1">
    <location>
        <begin position="880"/>
        <end position="892"/>
    </location>
</feature>
<feature type="compositionally biased region" description="Low complexity" evidence="1">
    <location>
        <begin position="305"/>
        <end position="316"/>
    </location>
</feature>
<dbReference type="EMBL" id="CAJVRC010000843">
    <property type="protein sequence ID" value="CAG8891100.1"/>
    <property type="molecule type" value="Genomic_DNA"/>
</dbReference>
<feature type="compositionally biased region" description="Polar residues" evidence="1">
    <location>
        <begin position="858"/>
        <end position="872"/>
    </location>
</feature>
<feature type="region of interest" description="Disordered" evidence="1">
    <location>
        <begin position="121"/>
        <end position="224"/>
    </location>
</feature>
<feature type="compositionally biased region" description="Basic residues" evidence="1">
    <location>
        <begin position="195"/>
        <end position="205"/>
    </location>
</feature>
<keyword evidence="3" id="KW-1185">Reference proteome</keyword>
<sequence length="922" mass="98565">MSESAEQLRRMQILQMADLGTARREMISTADSKTRARPHLAEIESKRLVDQRDEAQLSKWANLHAEIGDTHGMEELDDIDSGQSHRANLHAMLHPNGSQPRTYANHPYPAPSVGRGGGVMGKRGRGGFVHPPPSGPASLPPAPPRNRRGSFHANITRSGRPGPRARSTTMSASIHLDPALNCNNDDSDARDRGRGRGRGKGKGKGRAQEHVHFPTAPSRPQRPAPAINFATRISEPGDFMSLFQSRRATETYKPIDTVTSAPIQKTASVQEPTPPNELKARMLPGGTPKKKTTGILPPSKPPSSPVATSTTPSRVVPIEKTASFKPSKPQATAAKISQSHIGPYVVETPSPSPRAVPLDKTASFKTRKAQPDTPKSSRPHNKAFPAEAPNPPPSHSAFVQQSAKSKKAKDMATGSQAPFPAVVAVAANEIQWKVPPGEQPRKKGTAPSENPMPLPEAKKTIAAKVAQIKDNKQNVSPASQKEKTKQKAQSQDLLSEDDPPVNTAMTAPHHLKTVAIQSPGTAELAGLKFAERPGESVPVKSIDEVIAPKTTTNKIPDAESRRNDQSQALDGFGIYGPQIVQELRELRRHIRTPQDLATTRDIERILESKLLQLVPTAYAPPAPAAPASSEIERRLGNLVALVEYLSTSQQGTNAVEASSAARRDLTPFEGHRSPPPPSSSSNSPPSADKRAHKVCVPGLSPTRSESSDIISQFESLQVSDKLAAPLQPQRAVPAPALRPLDIPKRVTTSDASVHAAPALAKDATKKPQTLNDSIFAGPVGPVTCNANVIEPNVVRPQTATRGLSASHPNIPKRPDVQSAGARTIGPAPYKPRVIGPAPSAYEPTTLCDVSTAHIRTVSAQNASTENRPSLNVANRLPSFMSESSGPASQQAPNPVFSMPDPATIPQPRAKTDSSFPPNLSRR</sequence>
<feature type="region of interest" description="Disordered" evidence="1">
    <location>
        <begin position="858"/>
        <end position="922"/>
    </location>
</feature>
<gene>
    <name evidence="2" type="ORF">PEGY_LOCUS2733</name>
</gene>
<proteinExistence type="predicted"/>
<feature type="region of interest" description="Disordered" evidence="1">
    <location>
        <begin position="431"/>
        <end position="506"/>
    </location>
</feature>
<reference evidence="2" key="1">
    <citation type="submission" date="2021-07" db="EMBL/GenBank/DDBJ databases">
        <authorList>
            <person name="Branca A.L. A."/>
        </authorList>
    </citation>
    <scope>NUCLEOTIDE SEQUENCE</scope>
</reference>
<dbReference type="OrthoDB" id="5372553at2759"/>
<feature type="region of interest" description="Disordered" evidence="1">
    <location>
        <begin position="799"/>
        <end position="831"/>
    </location>
</feature>
<evidence type="ECO:0000313" key="3">
    <source>
        <dbReference type="Proteomes" id="UP001154252"/>
    </source>
</evidence>
<comment type="caution">
    <text evidence="2">The sequence shown here is derived from an EMBL/GenBank/DDBJ whole genome shotgun (WGS) entry which is preliminary data.</text>
</comment>
<evidence type="ECO:0000256" key="1">
    <source>
        <dbReference type="SAM" id="MobiDB-lite"/>
    </source>
</evidence>
<dbReference type="Proteomes" id="UP001154252">
    <property type="component" value="Unassembled WGS sequence"/>
</dbReference>
<dbReference type="AlphaFoldDB" id="A0A9W4K5E2"/>
<accession>A0A9W4K5E2</accession>
<organism evidence="2 3">
    <name type="scientific">Penicillium egyptiacum</name>
    <dbReference type="NCBI Taxonomy" id="1303716"/>
    <lineage>
        <taxon>Eukaryota</taxon>
        <taxon>Fungi</taxon>
        <taxon>Dikarya</taxon>
        <taxon>Ascomycota</taxon>
        <taxon>Pezizomycotina</taxon>
        <taxon>Eurotiomycetes</taxon>
        <taxon>Eurotiomycetidae</taxon>
        <taxon>Eurotiales</taxon>
        <taxon>Aspergillaceae</taxon>
        <taxon>Penicillium</taxon>
    </lineage>
</organism>
<feature type="compositionally biased region" description="Polar residues" evidence="1">
    <location>
        <begin position="912"/>
        <end position="922"/>
    </location>
</feature>
<name>A0A9W4K5E2_9EURO</name>
<feature type="region of interest" description="Disordered" evidence="1">
    <location>
        <begin position="666"/>
        <end position="692"/>
    </location>
</feature>
<evidence type="ECO:0000313" key="2">
    <source>
        <dbReference type="EMBL" id="CAG8891100.1"/>
    </source>
</evidence>